<evidence type="ECO:0000313" key="8">
    <source>
        <dbReference type="Proteomes" id="UP000266273"/>
    </source>
</evidence>
<keyword evidence="6" id="KW-1133">Transmembrane helix</keyword>
<keyword evidence="6" id="KW-0812">Transmembrane</keyword>
<dbReference type="InterPro" id="IPR003798">
    <property type="entry name" value="DNA_recombination_RmuC"/>
</dbReference>
<evidence type="ECO:0000256" key="1">
    <source>
        <dbReference type="ARBA" id="ARBA00003416"/>
    </source>
</evidence>
<reference evidence="7 8" key="1">
    <citation type="submission" date="2018-08" db="EMBL/GenBank/DDBJ databases">
        <title>Genomic Encyclopedia of Archaeal and Bacterial Type Strains, Phase II (KMG-II): from individual species to whole genera.</title>
        <authorList>
            <person name="Goeker M."/>
        </authorList>
    </citation>
    <scope>NUCLEOTIDE SEQUENCE [LARGE SCALE GENOMIC DNA]</scope>
    <source>
        <strain evidence="7 8">DSM 5002</strain>
    </source>
</reference>
<sequence>MLDTAALEAWFVRLPEVLAATDPVWLVAAIFTGVLAVCMVAVALLWRASLRRARADADRIAEQTTAQTQALHDELTGLKERLQSLSELSLHGQTQLSGALQERLDRVSQHLGEHLQAQQRDTAEQLSQLYQRLSVIDSAQAKIADLTGRVVSLQDILADKQARGAFGQMRMEAIIRDALPSSAYSFQPSLSNGTRPDCIVRLPGTTEPLVIDAKFPLENFERLRTAHEAEARKTAAAQIRQAVGRHVDAIADKYILAGETQDSALMFVPSESVYAEIYEHFPDLIQKAHKRRVIIVSPNMLMLAVQTMLSIVKDARMREQTDVLRKEVSALTQDVAKLAQRAAGLQRHHRLMGEELDKLAGLSETISTRGQRIDALDFDEAQPPAANGRATG</sequence>
<keyword evidence="5" id="KW-0233">DNA recombination</keyword>
<dbReference type="Pfam" id="PF02646">
    <property type="entry name" value="RmuC"/>
    <property type="match status" value="1"/>
</dbReference>
<comment type="similarity">
    <text evidence="2">Belongs to the RmuC family.</text>
</comment>
<dbReference type="OrthoDB" id="370725at2"/>
<evidence type="ECO:0000256" key="3">
    <source>
        <dbReference type="ARBA" id="ARBA00021840"/>
    </source>
</evidence>
<name>A0A397QAF8_9HYPH</name>
<feature type="transmembrane region" description="Helical" evidence="6">
    <location>
        <begin position="24"/>
        <end position="46"/>
    </location>
</feature>
<evidence type="ECO:0000256" key="4">
    <source>
        <dbReference type="ARBA" id="ARBA00023054"/>
    </source>
</evidence>
<evidence type="ECO:0000313" key="7">
    <source>
        <dbReference type="EMBL" id="RIA56795.1"/>
    </source>
</evidence>
<evidence type="ECO:0000256" key="5">
    <source>
        <dbReference type="ARBA" id="ARBA00023172"/>
    </source>
</evidence>
<proteinExistence type="inferred from homology"/>
<dbReference type="GO" id="GO:0006310">
    <property type="term" value="P:DNA recombination"/>
    <property type="evidence" value="ECO:0007669"/>
    <property type="project" value="UniProtKB-KW"/>
</dbReference>
<dbReference type="RefSeq" id="WP_119061558.1">
    <property type="nucleotide sequence ID" value="NZ_QXDF01000001.1"/>
</dbReference>
<dbReference type="PANTHER" id="PTHR30563">
    <property type="entry name" value="DNA RECOMBINATION PROTEIN RMUC"/>
    <property type="match status" value="1"/>
</dbReference>
<dbReference type="AlphaFoldDB" id="A0A397QAF8"/>
<protein>
    <recommendedName>
        <fullName evidence="3">DNA recombination protein RmuC homolog</fullName>
    </recommendedName>
</protein>
<evidence type="ECO:0000256" key="6">
    <source>
        <dbReference type="SAM" id="Phobius"/>
    </source>
</evidence>
<dbReference type="Proteomes" id="UP000266273">
    <property type="component" value="Unassembled WGS sequence"/>
</dbReference>
<keyword evidence="4" id="KW-0175">Coiled coil</keyword>
<accession>A0A397QAF8</accession>
<organism evidence="7 8">
    <name type="scientific">Dichotomicrobium thermohalophilum</name>
    <dbReference type="NCBI Taxonomy" id="933063"/>
    <lineage>
        <taxon>Bacteria</taxon>
        <taxon>Pseudomonadati</taxon>
        <taxon>Pseudomonadota</taxon>
        <taxon>Alphaproteobacteria</taxon>
        <taxon>Hyphomicrobiales</taxon>
        <taxon>Hyphomicrobiaceae</taxon>
        <taxon>Dichotomicrobium</taxon>
    </lineage>
</organism>
<comment type="function">
    <text evidence="1">Involved in DNA recombination.</text>
</comment>
<comment type="caution">
    <text evidence="7">The sequence shown here is derived from an EMBL/GenBank/DDBJ whole genome shotgun (WGS) entry which is preliminary data.</text>
</comment>
<dbReference type="PANTHER" id="PTHR30563:SF0">
    <property type="entry name" value="DNA RECOMBINATION PROTEIN RMUC"/>
    <property type="match status" value="1"/>
</dbReference>
<gene>
    <name evidence="7" type="ORF">BXY53_1905</name>
</gene>
<evidence type="ECO:0000256" key="2">
    <source>
        <dbReference type="ARBA" id="ARBA00009840"/>
    </source>
</evidence>
<keyword evidence="6" id="KW-0472">Membrane</keyword>
<dbReference type="EMBL" id="QXDF01000001">
    <property type="protein sequence ID" value="RIA56795.1"/>
    <property type="molecule type" value="Genomic_DNA"/>
</dbReference>
<keyword evidence="8" id="KW-1185">Reference proteome</keyword>